<proteinExistence type="predicted"/>
<sequence length="254" mass="28029">MNQPITSLFSSQSTEWEKSIPEDDQDADVMVSFVEIQFDPEDDNIPDHMLISGKFRSLALLKWQSSQQKCQRRLPNLISILHTTVDDIVEAVIKVVEYFNSFSTKVDSKTESNSKVFSKLEEFLESLKESILKIDTFPKSCISQKYLSQVFSSFISNLKTDIAHLLKLVNLMLTDAPPIRQVVQGGQKGVGSSKDPDQGKVVGKVISSQIPTSLPTSMSTTSTTMTSKPLTKGIVIHSSAGSSSSKPPPSKEEI</sequence>
<organism evidence="2 3">
    <name type="scientific">Lactuca saligna</name>
    <name type="common">Willowleaf lettuce</name>
    <dbReference type="NCBI Taxonomy" id="75948"/>
    <lineage>
        <taxon>Eukaryota</taxon>
        <taxon>Viridiplantae</taxon>
        <taxon>Streptophyta</taxon>
        <taxon>Embryophyta</taxon>
        <taxon>Tracheophyta</taxon>
        <taxon>Spermatophyta</taxon>
        <taxon>Magnoliopsida</taxon>
        <taxon>eudicotyledons</taxon>
        <taxon>Gunneridae</taxon>
        <taxon>Pentapetalae</taxon>
        <taxon>asterids</taxon>
        <taxon>campanulids</taxon>
        <taxon>Asterales</taxon>
        <taxon>Asteraceae</taxon>
        <taxon>Cichorioideae</taxon>
        <taxon>Cichorieae</taxon>
        <taxon>Lactucinae</taxon>
        <taxon>Lactuca</taxon>
    </lineage>
</organism>
<evidence type="ECO:0000256" key="1">
    <source>
        <dbReference type="SAM" id="MobiDB-lite"/>
    </source>
</evidence>
<feature type="region of interest" description="Disordered" evidence="1">
    <location>
        <begin position="212"/>
        <end position="254"/>
    </location>
</feature>
<dbReference type="Proteomes" id="UP001177003">
    <property type="component" value="Chromosome 0"/>
</dbReference>
<keyword evidence="3" id="KW-1185">Reference proteome</keyword>
<accession>A0AA35Y457</accession>
<feature type="region of interest" description="Disordered" evidence="1">
    <location>
        <begin position="1"/>
        <end position="22"/>
    </location>
</feature>
<evidence type="ECO:0000313" key="3">
    <source>
        <dbReference type="Proteomes" id="UP001177003"/>
    </source>
</evidence>
<feature type="compositionally biased region" description="Low complexity" evidence="1">
    <location>
        <begin position="212"/>
        <end position="245"/>
    </location>
</feature>
<evidence type="ECO:0000313" key="2">
    <source>
        <dbReference type="EMBL" id="CAI9259997.1"/>
    </source>
</evidence>
<gene>
    <name evidence="2" type="ORF">LSALG_LOCUS850</name>
</gene>
<reference evidence="2" key="1">
    <citation type="submission" date="2023-04" db="EMBL/GenBank/DDBJ databases">
        <authorList>
            <person name="Vijverberg K."/>
            <person name="Xiong W."/>
            <person name="Schranz E."/>
        </authorList>
    </citation>
    <scope>NUCLEOTIDE SEQUENCE</scope>
</reference>
<dbReference type="EMBL" id="OX465086">
    <property type="protein sequence ID" value="CAI9259997.1"/>
    <property type="molecule type" value="Genomic_DNA"/>
</dbReference>
<name>A0AA35Y457_LACSI</name>
<protein>
    <submittedName>
        <fullName evidence="2">Uncharacterized protein</fullName>
    </submittedName>
</protein>
<feature type="compositionally biased region" description="Polar residues" evidence="1">
    <location>
        <begin position="1"/>
        <end position="14"/>
    </location>
</feature>
<dbReference type="AlphaFoldDB" id="A0AA35Y457"/>